<name>A0A0N1H9P8_9EURO</name>
<dbReference type="EMBL" id="LFJN01000003">
    <property type="protein sequence ID" value="KPI44450.1"/>
    <property type="molecule type" value="Genomic_DNA"/>
</dbReference>
<accession>A0A0N1H9P8</accession>
<evidence type="ECO:0000256" key="1">
    <source>
        <dbReference type="SAM" id="MobiDB-lite"/>
    </source>
</evidence>
<dbReference type="PANTHER" id="PTHR28250:SF1">
    <property type="entry name" value="CYTOCHROME B PRE-MRNA-PROCESSING PROTEIN 6"/>
    <property type="match status" value="1"/>
</dbReference>
<evidence type="ECO:0000313" key="2">
    <source>
        <dbReference type="EMBL" id="KPI44450.1"/>
    </source>
</evidence>
<dbReference type="GO" id="GO:0043022">
    <property type="term" value="F:ribosome binding"/>
    <property type="evidence" value="ECO:0007669"/>
    <property type="project" value="InterPro"/>
</dbReference>
<protein>
    <submittedName>
        <fullName evidence="2">Uncharacterized protein</fullName>
    </submittedName>
</protein>
<keyword evidence="3" id="KW-1185">Reference proteome</keyword>
<dbReference type="Pfam" id="PF20180">
    <property type="entry name" value="UQCC2_CBP6"/>
    <property type="match status" value="1"/>
</dbReference>
<dbReference type="VEuPathDB" id="FungiDB:AB675_8427"/>
<comment type="caution">
    <text evidence="2">The sequence shown here is derived from an EMBL/GenBank/DDBJ whole genome shotgun (WGS) entry which is preliminary data.</text>
</comment>
<sequence length="137" mass="15490">MAANSSNALKHWARIIQRWPVDKVRPEPVSFQTIMRRRVERLTNPVLATEAGKTPSSEAPVETQPPPTLNEQKEMGQVNALYSLLENRYATAYPMPETMRYPASRKTHYDDLLKELELRDRGADGSHSCNGLRVGSV</sequence>
<feature type="region of interest" description="Disordered" evidence="1">
    <location>
        <begin position="46"/>
        <end position="73"/>
    </location>
</feature>
<dbReference type="Proteomes" id="UP000038010">
    <property type="component" value="Unassembled WGS sequence"/>
</dbReference>
<dbReference type="GeneID" id="28740752"/>
<dbReference type="OrthoDB" id="2107880at2759"/>
<reference evidence="2 3" key="1">
    <citation type="submission" date="2015-06" db="EMBL/GenBank/DDBJ databases">
        <title>Draft genome of the ant-associated black yeast Phialophora attae CBS 131958.</title>
        <authorList>
            <person name="Moreno L.F."/>
            <person name="Stielow B.J."/>
            <person name="de Hoog S."/>
            <person name="Vicente V.A."/>
            <person name="Weiss V.A."/>
            <person name="de Vries M."/>
            <person name="Cruz L.M."/>
            <person name="Souza E.M."/>
        </authorList>
    </citation>
    <scope>NUCLEOTIDE SEQUENCE [LARGE SCALE GENOMIC DNA]</scope>
    <source>
        <strain evidence="2 3">CBS 131958</strain>
    </source>
</reference>
<dbReference type="GO" id="GO:0034551">
    <property type="term" value="P:mitochondrial respiratory chain complex III assembly"/>
    <property type="evidence" value="ECO:0007669"/>
    <property type="project" value="TreeGrafter"/>
</dbReference>
<dbReference type="PANTHER" id="PTHR28250">
    <property type="entry name" value="CYTOCHROME B PRE-MRNA-PROCESSING PROTEIN 6"/>
    <property type="match status" value="1"/>
</dbReference>
<dbReference type="AlphaFoldDB" id="A0A0N1H9P8"/>
<dbReference type="RefSeq" id="XP_018004413.1">
    <property type="nucleotide sequence ID" value="XM_018148872.1"/>
</dbReference>
<evidence type="ECO:0000313" key="3">
    <source>
        <dbReference type="Proteomes" id="UP000038010"/>
    </source>
</evidence>
<gene>
    <name evidence="2" type="ORF">AB675_8427</name>
</gene>
<organism evidence="2 3">
    <name type="scientific">Cyphellophora attinorum</name>
    <dbReference type="NCBI Taxonomy" id="1664694"/>
    <lineage>
        <taxon>Eukaryota</taxon>
        <taxon>Fungi</taxon>
        <taxon>Dikarya</taxon>
        <taxon>Ascomycota</taxon>
        <taxon>Pezizomycotina</taxon>
        <taxon>Eurotiomycetes</taxon>
        <taxon>Chaetothyriomycetidae</taxon>
        <taxon>Chaetothyriales</taxon>
        <taxon>Cyphellophoraceae</taxon>
        <taxon>Cyphellophora</taxon>
    </lineage>
</organism>
<proteinExistence type="predicted"/>
<dbReference type="InterPro" id="IPR037653">
    <property type="entry name" value="Cbp6"/>
</dbReference>
<dbReference type="GO" id="GO:0061671">
    <property type="term" value="C:Cbp3p-Cbp6 complex"/>
    <property type="evidence" value="ECO:0007669"/>
    <property type="project" value="InterPro"/>
</dbReference>